<accession>A0A5N3QY49</accession>
<reference evidence="2 3" key="1">
    <citation type="submission" date="2019-09" db="EMBL/GenBank/DDBJ databases">
        <title>Whole genome sequence of Vibrio fortis.</title>
        <authorList>
            <person name="Das S.K."/>
        </authorList>
    </citation>
    <scope>NUCLEOTIDE SEQUENCE [LARGE SCALE GENOMIC DNA]</scope>
    <source>
        <strain evidence="2 3">AN60</strain>
    </source>
</reference>
<dbReference type="Pfam" id="PF07883">
    <property type="entry name" value="Cupin_2"/>
    <property type="match status" value="1"/>
</dbReference>
<proteinExistence type="predicted"/>
<protein>
    <submittedName>
        <fullName evidence="2">Cupin domain-containing protein</fullName>
    </submittedName>
</protein>
<organism evidence="2 3">
    <name type="scientific">Vibrio fortis</name>
    <dbReference type="NCBI Taxonomy" id="212667"/>
    <lineage>
        <taxon>Bacteria</taxon>
        <taxon>Pseudomonadati</taxon>
        <taxon>Pseudomonadota</taxon>
        <taxon>Gammaproteobacteria</taxon>
        <taxon>Vibrionales</taxon>
        <taxon>Vibrionaceae</taxon>
        <taxon>Vibrio</taxon>
    </lineage>
</organism>
<feature type="domain" description="Cupin type-2" evidence="1">
    <location>
        <begin position="35"/>
        <end position="84"/>
    </location>
</feature>
<dbReference type="RefSeq" id="WP_150872588.1">
    <property type="nucleotide sequence ID" value="NZ_JBEEAX010000002.1"/>
</dbReference>
<evidence type="ECO:0000259" key="1">
    <source>
        <dbReference type="Pfam" id="PF07883"/>
    </source>
</evidence>
<dbReference type="InterPro" id="IPR013096">
    <property type="entry name" value="Cupin_2"/>
</dbReference>
<evidence type="ECO:0000313" key="3">
    <source>
        <dbReference type="Proteomes" id="UP000326789"/>
    </source>
</evidence>
<dbReference type="AlphaFoldDB" id="A0A5N3QY49"/>
<dbReference type="InterPro" id="IPR014710">
    <property type="entry name" value="RmlC-like_jellyroll"/>
</dbReference>
<dbReference type="Gene3D" id="2.60.120.10">
    <property type="entry name" value="Jelly Rolls"/>
    <property type="match status" value="1"/>
</dbReference>
<comment type="caution">
    <text evidence="2">The sequence shown here is derived from an EMBL/GenBank/DDBJ whole genome shotgun (WGS) entry which is preliminary data.</text>
</comment>
<evidence type="ECO:0000313" key="2">
    <source>
        <dbReference type="EMBL" id="KAB0287079.1"/>
    </source>
</evidence>
<dbReference type="Proteomes" id="UP000326789">
    <property type="component" value="Unassembled WGS sequence"/>
</dbReference>
<gene>
    <name evidence="2" type="ORF">F2P58_20850</name>
</gene>
<dbReference type="EMBL" id="VWSE01000008">
    <property type="protein sequence ID" value="KAB0287079.1"/>
    <property type="molecule type" value="Genomic_DNA"/>
</dbReference>
<sequence>MNLFYEADNHPWEYLGNGLKRKVVSLTKDLMAVHLCFDKGAVGAVYDHTVQEQIGYVVKGSFEVEVDGNKQILNAGDAFMAHRHLEKGAKSLEHDSVLLDLVNPH</sequence>
<dbReference type="InterPro" id="IPR011051">
    <property type="entry name" value="RmlC_Cupin_sf"/>
</dbReference>
<dbReference type="SUPFAM" id="SSF51182">
    <property type="entry name" value="RmlC-like cupins"/>
    <property type="match status" value="1"/>
</dbReference>
<name>A0A5N3QY49_9VIBR</name>